<name>D2R787_PIRSD</name>
<dbReference type="HOGENOM" id="CLU_010194_2_10_0"/>
<dbReference type="PRINTS" id="PR00080">
    <property type="entry name" value="SDRFAMILY"/>
</dbReference>
<evidence type="ECO:0000256" key="3">
    <source>
        <dbReference type="RuleBase" id="RU000363"/>
    </source>
</evidence>
<dbReference type="PANTHER" id="PTHR44196">
    <property type="entry name" value="DEHYDROGENASE/REDUCTASE SDR FAMILY MEMBER 7B"/>
    <property type="match status" value="1"/>
</dbReference>
<dbReference type="FunFam" id="3.40.50.720:FF:000047">
    <property type="entry name" value="NADP-dependent L-serine/L-allo-threonine dehydrogenase"/>
    <property type="match status" value="1"/>
</dbReference>
<dbReference type="eggNOG" id="COG4221">
    <property type="taxonomic scope" value="Bacteria"/>
</dbReference>
<evidence type="ECO:0000256" key="2">
    <source>
        <dbReference type="ARBA" id="ARBA00023002"/>
    </source>
</evidence>
<dbReference type="EMBL" id="CP001848">
    <property type="protein sequence ID" value="ADB15583.1"/>
    <property type="molecule type" value="Genomic_DNA"/>
</dbReference>
<dbReference type="Gene3D" id="3.40.50.720">
    <property type="entry name" value="NAD(P)-binding Rossmann-like Domain"/>
    <property type="match status" value="1"/>
</dbReference>
<dbReference type="Proteomes" id="UP000001887">
    <property type="component" value="Chromosome"/>
</dbReference>
<dbReference type="AlphaFoldDB" id="D2R787"/>
<comment type="similarity">
    <text evidence="1 3">Belongs to the short-chain dehydrogenases/reductases (SDR) family.</text>
</comment>
<dbReference type="PRINTS" id="PR00081">
    <property type="entry name" value="GDHRDH"/>
</dbReference>
<keyword evidence="2" id="KW-0560">Oxidoreductase</keyword>
<dbReference type="PANTHER" id="PTHR44196:SF1">
    <property type="entry name" value="DEHYDROGENASE_REDUCTASE SDR FAMILY MEMBER 7B"/>
    <property type="match status" value="1"/>
</dbReference>
<protein>
    <submittedName>
        <fullName evidence="5">Short-chain dehydrogenase/reductase SDR</fullName>
    </submittedName>
</protein>
<dbReference type="InterPro" id="IPR002347">
    <property type="entry name" value="SDR_fam"/>
</dbReference>
<feature type="domain" description="Ketoreductase" evidence="4">
    <location>
        <begin position="8"/>
        <end position="188"/>
    </location>
</feature>
<organism evidence="5 6">
    <name type="scientific">Pirellula staleyi (strain ATCC 27377 / DSM 6068 / ICPB 4128)</name>
    <name type="common">Pirella staleyi</name>
    <dbReference type="NCBI Taxonomy" id="530564"/>
    <lineage>
        <taxon>Bacteria</taxon>
        <taxon>Pseudomonadati</taxon>
        <taxon>Planctomycetota</taxon>
        <taxon>Planctomycetia</taxon>
        <taxon>Pirellulales</taxon>
        <taxon>Pirellulaceae</taxon>
        <taxon>Pirellula</taxon>
    </lineage>
</organism>
<evidence type="ECO:0000313" key="5">
    <source>
        <dbReference type="EMBL" id="ADB15583.1"/>
    </source>
</evidence>
<gene>
    <name evidence="5" type="ordered locus">Psta_0898</name>
</gene>
<dbReference type="STRING" id="530564.Psta_0898"/>
<reference evidence="5 6" key="1">
    <citation type="journal article" date="2009" name="Stand. Genomic Sci.">
        <title>Complete genome sequence of Pirellula staleyi type strain (ATCC 27377).</title>
        <authorList>
            <person name="Clum A."/>
            <person name="Tindall B.J."/>
            <person name="Sikorski J."/>
            <person name="Ivanova N."/>
            <person name="Mavrommatis K."/>
            <person name="Lucas S."/>
            <person name="Glavina del Rio T."/>
            <person name="Nolan M."/>
            <person name="Chen F."/>
            <person name="Tice H."/>
            <person name="Pitluck S."/>
            <person name="Cheng J.F."/>
            <person name="Chertkov O."/>
            <person name="Brettin T."/>
            <person name="Han C."/>
            <person name="Detter J.C."/>
            <person name="Kuske C."/>
            <person name="Bruce D."/>
            <person name="Goodwin L."/>
            <person name="Ovchinikova G."/>
            <person name="Pati A."/>
            <person name="Mikhailova N."/>
            <person name="Chen A."/>
            <person name="Palaniappan K."/>
            <person name="Land M."/>
            <person name="Hauser L."/>
            <person name="Chang Y.J."/>
            <person name="Jeffries C.D."/>
            <person name="Chain P."/>
            <person name="Rohde M."/>
            <person name="Goker M."/>
            <person name="Bristow J."/>
            <person name="Eisen J.A."/>
            <person name="Markowitz V."/>
            <person name="Hugenholtz P."/>
            <person name="Kyrpides N.C."/>
            <person name="Klenk H.P."/>
            <person name="Lapidus A."/>
        </authorList>
    </citation>
    <scope>NUCLEOTIDE SEQUENCE [LARGE SCALE GENOMIC DNA]</scope>
    <source>
        <strain evidence="6">ATCC 27377 / DSM 6068 / ICPB 4128</strain>
    </source>
</reference>
<dbReference type="InterPro" id="IPR057326">
    <property type="entry name" value="KR_dom"/>
</dbReference>
<dbReference type="InterPro" id="IPR036291">
    <property type="entry name" value="NAD(P)-bd_dom_sf"/>
</dbReference>
<dbReference type="GO" id="GO:0016616">
    <property type="term" value="F:oxidoreductase activity, acting on the CH-OH group of donors, NAD or NADP as acceptor"/>
    <property type="evidence" value="ECO:0007669"/>
    <property type="project" value="UniProtKB-ARBA"/>
</dbReference>
<dbReference type="OrthoDB" id="9775296at2"/>
<evidence type="ECO:0000313" key="6">
    <source>
        <dbReference type="Proteomes" id="UP000001887"/>
    </source>
</evidence>
<accession>D2R787</accession>
<dbReference type="Pfam" id="PF00106">
    <property type="entry name" value="adh_short"/>
    <property type="match status" value="1"/>
</dbReference>
<dbReference type="SMART" id="SM00822">
    <property type="entry name" value="PKS_KR"/>
    <property type="match status" value="1"/>
</dbReference>
<sequence length="245" mass="25845" precursor="true">MSPSLAGKTALITGGGSGIGLGIARALAAAGVQVAISGRRAEVLEAAAASITEGPKVLTHLCDVANRESVKTLLEWAYKTLSKIDILVNAAGINIKTRAMGNMEPHQWDEVMQTNATGVYNCLYYALPGMRDRKEGLIINISSTSGKRAMPLGGIAYNASKFAVDALGTGVANEESANGIRVTNIFPGEVDTPILANRPQPVSAERRAKMLLPEDLGHMVVAIAQLPPRAHIPELIIKPLVQDFA</sequence>
<proteinExistence type="inferred from homology"/>
<evidence type="ECO:0000259" key="4">
    <source>
        <dbReference type="SMART" id="SM00822"/>
    </source>
</evidence>
<keyword evidence="6" id="KW-1185">Reference proteome</keyword>
<dbReference type="KEGG" id="psl:Psta_0898"/>
<dbReference type="GO" id="GO:0016020">
    <property type="term" value="C:membrane"/>
    <property type="evidence" value="ECO:0007669"/>
    <property type="project" value="TreeGrafter"/>
</dbReference>
<dbReference type="SUPFAM" id="SSF51735">
    <property type="entry name" value="NAD(P)-binding Rossmann-fold domains"/>
    <property type="match status" value="1"/>
</dbReference>
<evidence type="ECO:0000256" key="1">
    <source>
        <dbReference type="ARBA" id="ARBA00006484"/>
    </source>
</evidence>
<dbReference type="CDD" id="cd05233">
    <property type="entry name" value="SDR_c"/>
    <property type="match status" value="1"/>
</dbReference>